<feature type="domain" description="C2H2-type" evidence="8">
    <location>
        <begin position="1244"/>
        <end position="1268"/>
    </location>
</feature>
<reference evidence="10" key="1">
    <citation type="submission" date="2025-08" db="UniProtKB">
        <authorList>
            <consortium name="RefSeq"/>
        </authorList>
    </citation>
    <scope>IDENTIFICATION</scope>
</reference>
<feature type="compositionally biased region" description="Basic residues" evidence="7">
    <location>
        <begin position="723"/>
        <end position="734"/>
    </location>
</feature>
<feature type="domain" description="C2H2-type" evidence="8">
    <location>
        <begin position="1098"/>
        <end position="1126"/>
    </location>
</feature>
<keyword evidence="2" id="KW-0677">Repeat</keyword>
<dbReference type="RefSeq" id="XP_014662732.1">
    <property type="nucleotide sequence ID" value="XM_014807246.1"/>
</dbReference>
<evidence type="ECO:0000256" key="5">
    <source>
        <dbReference type="ARBA" id="ARBA00023242"/>
    </source>
</evidence>
<evidence type="ECO:0000256" key="1">
    <source>
        <dbReference type="ARBA" id="ARBA00022723"/>
    </source>
</evidence>
<accession>A0ABM1DS11</accession>
<proteinExistence type="predicted"/>
<dbReference type="SMART" id="SM00355">
    <property type="entry name" value="ZnF_C2H2"/>
    <property type="match status" value="19"/>
</dbReference>
<feature type="domain" description="C2H2-type" evidence="8">
    <location>
        <begin position="474"/>
        <end position="497"/>
    </location>
</feature>
<dbReference type="InterPro" id="IPR036236">
    <property type="entry name" value="Znf_C2H2_sf"/>
</dbReference>
<keyword evidence="5" id="KW-0539">Nucleus</keyword>
<dbReference type="InterPro" id="IPR001214">
    <property type="entry name" value="SET_dom"/>
</dbReference>
<feature type="region of interest" description="Disordered" evidence="7">
    <location>
        <begin position="666"/>
        <end position="688"/>
    </location>
</feature>
<dbReference type="Pfam" id="PF00096">
    <property type="entry name" value="zf-C2H2"/>
    <property type="match status" value="1"/>
</dbReference>
<keyword evidence="1" id="KW-0479">Metal-binding</keyword>
<evidence type="ECO:0000313" key="10">
    <source>
        <dbReference type="RefSeq" id="XP_014662732.1"/>
    </source>
</evidence>
<dbReference type="Gene3D" id="3.30.160.60">
    <property type="entry name" value="Classic Zinc Finger"/>
    <property type="match status" value="6"/>
</dbReference>
<feature type="domain" description="C2H2-type" evidence="8">
    <location>
        <begin position="399"/>
        <end position="421"/>
    </location>
</feature>
<dbReference type="PROSITE" id="PS50157">
    <property type="entry name" value="ZINC_FINGER_C2H2_2"/>
    <property type="match status" value="11"/>
</dbReference>
<feature type="compositionally biased region" description="Polar residues" evidence="7">
    <location>
        <begin position="188"/>
        <end position="205"/>
    </location>
</feature>
<dbReference type="InterPro" id="IPR013087">
    <property type="entry name" value="Znf_C2H2_type"/>
</dbReference>
<feature type="region of interest" description="Disordered" evidence="7">
    <location>
        <begin position="723"/>
        <end position="759"/>
    </location>
</feature>
<dbReference type="Gene3D" id="2.170.270.10">
    <property type="entry name" value="SET domain"/>
    <property type="match status" value="1"/>
</dbReference>
<dbReference type="GeneID" id="106805592"/>
<feature type="domain" description="C2H2-type" evidence="8">
    <location>
        <begin position="1126"/>
        <end position="1154"/>
    </location>
</feature>
<protein>
    <submittedName>
        <fullName evidence="10">Uncharacterized protein LOC106805592</fullName>
    </submittedName>
</protein>
<evidence type="ECO:0000256" key="3">
    <source>
        <dbReference type="ARBA" id="ARBA00022771"/>
    </source>
</evidence>
<keyword evidence="3 6" id="KW-0863">Zinc-finger</keyword>
<feature type="domain" description="C2H2-type" evidence="8">
    <location>
        <begin position="856"/>
        <end position="880"/>
    </location>
</feature>
<dbReference type="PROSITE" id="PS00028">
    <property type="entry name" value="ZINC_FINGER_C2H2_1"/>
    <property type="match status" value="13"/>
</dbReference>
<dbReference type="Proteomes" id="UP000695022">
    <property type="component" value="Unplaced"/>
</dbReference>
<evidence type="ECO:0000256" key="4">
    <source>
        <dbReference type="ARBA" id="ARBA00022833"/>
    </source>
</evidence>
<feature type="domain" description="C2H2-type" evidence="8">
    <location>
        <begin position="1321"/>
        <end position="1349"/>
    </location>
</feature>
<dbReference type="InterPro" id="IPR050826">
    <property type="entry name" value="Krueppel_C2H2_ZnFinger"/>
</dbReference>
<feature type="region of interest" description="Disordered" evidence="7">
    <location>
        <begin position="334"/>
        <end position="385"/>
    </location>
</feature>
<feature type="compositionally biased region" description="Basic residues" evidence="7">
    <location>
        <begin position="374"/>
        <end position="383"/>
    </location>
</feature>
<sequence>MDCQSGDGVGAAGHAAISQILSGGLECSICGEEHETDACEQVTSAVKVQDSVVVSRARQTLPGSLYLEVERDATSVIAKQLLHAKTQFGPFEAPIIPATECYEDKGFILKVFHQEIPQAFKLVTDDEDMCNWMCLVRPAFTCEQQNLFAFELQNHIYFSTNRTVEPGEELRVWYAPHYARKLGKVTSPGGTQRAISSPPLNQTVTSTSSVDVEGVTPITADVPCHSTATATIEMSHSTPSCLEDSQAAPDVGQCHSVPSSPKKYSQSCGHCQVTFVTKLEVMQHNGQLHPRVAAPRLYGTGKDNYGAFCTKCNILFPSRQHLDRIHCVETDGLSVDNTDRESPRQAHTNSCDINDQKKATVRSNAPRGRPPGTLKKKRGRKPKAINQLKNVRGSIARTISCAICGLEFATKSILSAHSKEHELPINDRNANIGSPHRSMKLVVRKYNPLEHSSTNEQMHGAPAKRRSSANSVMWKCQSCFQKFHTNSDLEDHLFATHGMRLLKQKNVQKNGVVKKIKPSKQFEDDEKNTIEGSRTQTSVVAADVVTQFQDSSSQRSISAQPVDARQEQVVSSSSTSHVLVEWSCASCTNTFHTKEELTLHVNLEHPSAAIEGKSQKLAARQCQLAAEMEAKAEPHWPSAEADECGTIGDQKEANTHDDGEQVLKLGNHGDGLTTMNPIDGSRRFEDGDSLPEIQADCRLQQQQAASCSVGQTSASETYLKKRRANMAAKQRRRKQAEQQKDVSTSPVDDSTTRSYDELPDAVPYDRDYYADLLDLTDAEDTGNAGDNGYASQSPSQLLAVDLTCQVCEKKFYDVGALKAHTSDSHRDVLACDRCERVFVDAAWLRRHVCGVGEGEYGCSVDGCGRSFGERGHLALHEEHHRKPFYCDDCHVSYADARGFCEHACAGDGRVAHCDACGCVQRNRLILAKHELACCRRRNKCFACRRPLASAERMTEHFNYCAKRLELRRQRVVTCFRCASGFDDAMALRLHMFEHEHPFACDDCGMRFASSVGLDLHACHPPRTFRCERCDVQFRVPALCARHLQHHERNPSEAGRKYRCKRCGGTFWDRHFAGRHACLAQKLPGGERRGAGEKRREFFECNVCGALQTTKGNIGRHMREVHGDARFTCDKCGRCFRSKSAFDTHVHVTHADAKNFLCSVCGATFKQRTSLRYHVRTAHERRRAFPCVRCERSYATQSQLAVHQAAQHEPARARTPCAQCGQTFASRRALALHVLRCHRRRELPYECGACGKAYLRAGELRAHLDAKHASAFFVCQFCAKMIATQPALRLHYRRKHADQRDAWKQEAVAAVAHESRGAPVMHRCGFCGEEFRELACLKAHVQDSHLSQMRQLMAGAAAASADVATPAPGLGEARVAVDALQQPQDFAALTDALCSANAAQQSDLGAADTLIILSAAAVSNATPEREEQEVATRMAADAGSTLEADCYARVEEQEVVTRMAVDAGSTLEADCYARVEEQQVATRMAVDAGSTLEADCYARIASADVLVNEDESEQNELTLRASEPSDACVSARDPQLLIGEEGSTVISVQIPSEEGSEVYALISGIETEEELQRTLEQLAHGDVVYSTSME</sequence>
<keyword evidence="4" id="KW-0862">Zinc</keyword>
<evidence type="ECO:0000313" key="9">
    <source>
        <dbReference type="Proteomes" id="UP000695022"/>
    </source>
</evidence>
<gene>
    <name evidence="10" type="primary">LOC106805592</name>
</gene>
<feature type="domain" description="C2H2-type" evidence="8">
    <location>
        <begin position="1184"/>
        <end position="1212"/>
    </location>
</feature>
<name>A0ABM1DS11_PRICU</name>
<feature type="domain" description="C2H2-type" evidence="8">
    <location>
        <begin position="1214"/>
        <end position="1242"/>
    </location>
</feature>
<keyword evidence="9" id="KW-1185">Reference proteome</keyword>
<organism evidence="9 10">
    <name type="scientific">Priapulus caudatus</name>
    <name type="common">Priapulid worm</name>
    <dbReference type="NCBI Taxonomy" id="37621"/>
    <lineage>
        <taxon>Eukaryota</taxon>
        <taxon>Metazoa</taxon>
        <taxon>Ecdysozoa</taxon>
        <taxon>Scalidophora</taxon>
        <taxon>Priapulida</taxon>
        <taxon>Priapulimorpha</taxon>
        <taxon>Priapulimorphida</taxon>
        <taxon>Priapulidae</taxon>
        <taxon>Priapulus</taxon>
    </lineage>
</organism>
<evidence type="ECO:0000256" key="7">
    <source>
        <dbReference type="SAM" id="MobiDB-lite"/>
    </source>
</evidence>
<evidence type="ECO:0000259" key="8">
    <source>
        <dbReference type="PROSITE" id="PS50157"/>
    </source>
</evidence>
<dbReference type="PANTHER" id="PTHR24377">
    <property type="entry name" value="IP01015P-RELATED"/>
    <property type="match status" value="1"/>
</dbReference>
<feature type="domain" description="C2H2-type" evidence="8">
    <location>
        <begin position="1272"/>
        <end position="1300"/>
    </location>
</feature>
<dbReference type="InterPro" id="IPR046341">
    <property type="entry name" value="SET_dom_sf"/>
</dbReference>
<evidence type="ECO:0000256" key="6">
    <source>
        <dbReference type="PROSITE-ProRule" id="PRU00042"/>
    </source>
</evidence>
<evidence type="ECO:0000256" key="2">
    <source>
        <dbReference type="ARBA" id="ARBA00022737"/>
    </source>
</evidence>
<feature type="region of interest" description="Disordered" evidence="7">
    <location>
        <begin position="185"/>
        <end position="205"/>
    </location>
</feature>
<feature type="domain" description="C2H2-type" evidence="8">
    <location>
        <begin position="1155"/>
        <end position="1183"/>
    </location>
</feature>
<dbReference type="Pfam" id="PF21549">
    <property type="entry name" value="PRDM2_PR"/>
    <property type="match status" value="1"/>
</dbReference>
<dbReference type="SUPFAM" id="SSF57667">
    <property type="entry name" value="beta-beta-alpha zinc fingers"/>
    <property type="match status" value="5"/>
</dbReference>